<dbReference type="GO" id="GO:0000328">
    <property type="term" value="C:fungal-type vacuole lumen"/>
    <property type="evidence" value="ECO:0007669"/>
    <property type="project" value="TreeGrafter"/>
</dbReference>
<dbReference type="OrthoDB" id="3064516at2759"/>
<dbReference type="Proteomes" id="UP000310189">
    <property type="component" value="Unassembled WGS sequence"/>
</dbReference>
<dbReference type="Gene3D" id="1.10.150.900">
    <property type="match status" value="1"/>
</dbReference>
<dbReference type="AlphaFoldDB" id="A0A4T0FL39"/>
<dbReference type="Gene3D" id="3.40.630.10">
    <property type="entry name" value="Zn peptidases"/>
    <property type="match status" value="1"/>
</dbReference>
<protein>
    <recommendedName>
        <fullName evidence="9">Peptidase M20 dimerisation domain-containing protein</fullName>
    </recommendedName>
</protein>
<evidence type="ECO:0000256" key="4">
    <source>
        <dbReference type="ARBA" id="ARBA00022801"/>
    </source>
</evidence>
<dbReference type="InterPro" id="IPR011650">
    <property type="entry name" value="Peptidase_M20_dimer"/>
</dbReference>
<feature type="binding site" evidence="7">
    <location>
        <position position="230"/>
    </location>
    <ligand>
        <name>Zn(2+)</name>
        <dbReference type="ChEBI" id="CHEBI:29105"/>
        <label>1</label>
    </ligand>
</feature>
<dbReference type="InterPro" id="IPR017141">
    <property type="entry name" value="Pept_M20_carboxypep"/>
</dbReference>
<dbReference type="GO" id="GO:0051603">
    <property type="term" value="P:proteolysis involved in protein catabolic process"/>
    <property type="evidence" value="ECO:0007669"/>
    <property type="project" value="TreeGrafter"/>
</dbReference>
<evidence type="ECO:0000256" key="5">
    <source>
        <dbReference type="ARBA" id="ARBA00022833"/>
    </source>
</evidence>
<evidence type="ECO:0000259" key="9">
    <source>
        <dbReference type="Pfam" id="PF07687"/>
    </source>
</evidence>
<dbReference type="Pfam" id="PF07687">
    <property type="entry name" value="M20_dimer"/>
    <property type="match status" value="1"/>
</dbReference>
<organism evidence="10 11">
    <name type="scientific">Wallemia hederae</name>
    <dbReference type="NCBI Taxonomy" id="1540922"/>
    <lineage>
        <taxon>Eukaryota</taxon>
        <taxon>Fungi</taxon>
        <taxon>Dikarya</taxon>
        <taxon>Basidiomycota</taxon>
        <taxon>Wallemiomycotina</taxon>
        <taxon>Wallemiomycetes</taxon>
        <taxon>Wallemiales</taxon>
        <taxon>Wallemiaceae</taxon>
        <taxon>Wallemia</taxon>
    </lineage>
</organism>
<gene>
    <name evidence="10" type="ORF">E3P99_02203</name>
</gene>
<evidence type="ECO:0000256" key="3">
    <source>
        <dbReference type="ARBA" id="ARBA00022723"/>
    </source>
</evidence>
<feature type="binding site" evidence="7">
    <location>
        <position position="195"/>
    </location>
    <ligand>
        <name>Zn(2+)</name>
        <dbReference type="ChEBI" id="CHEBI:29105"/>
        <label>1</label>
    </ligand>
</feature>
<evidence type="ECO:0000256" key="6">
    <source>
        <dbReference type="PIRSR" id="PIRSR037217-1"/>
    </source>
</evidence>
<feature type="binding site" evidence="7">
    <location>
        <position position="536"/>
    </location>
    <ligand>
        <name>Zn(2+)</name>
        <dbReference type="ChEBI" id="CHEBI:29105"/>
        <label>1</label>
    </ligand>
</feature>
<dbReference type="EMBL" id="SPNW01000030">
    <property type="protein sequence ID" value="TIA89132.1"/>
    <property type="molecule type" value="Genomic_DNA"/>
</dbReference>
<dbReference type="InterPro" id="IPR036264">
    <property type="entry name" value="Bact_exopeptidase_dim_dom"/>
</dbReference>
<feature type="binding site" evidence="7">
    <location>
        <position position="159"/>
    </location>
    <ligand>
        <name>Zn(2+)</name>
        <dbReference type="ChEBI" id="CHEBI:29105"/>
        <label>2</label>
    </ligand>
</feature>
<feature type="binding site" evidence="7">
    <location>
        <position position="195"/>
    </location>
    <ligand>
        <name>Zn(2+)</name>
        <dbReference type="ChEBI" id="CHEBI:29105"/>
        <label>2</label>
    </ligand>
</feature>
<dbReference type="PANTHER" id="PTHR45962:SF1">
    <property type="entry name" value="N-FATTY-ACYL-AMINO ACID SYNTHASE_HYDROLASE PM20D1"/>
    <property type="match status" value="1"/>
</dbReference>
<feature type="region of interest" description="Disordered" evidence="8">
    <location>
        <begin position="1"/>
        <end position="21"/>
    </location>
</feature>
<dbReference type="Pfam" id="PF01546">
    <property type="entry name" value="Peptidase_M20"/>
    <property type="match status" value="1"/>
</dbReference>
<dbReference type="SUPFAM" id="SSF53187">
    <property type="entry name" value="Zn-dependent exopeptidases"/>
    <property type="match status" value="1"/>
</dbReference>
<comment type="caution">
    <text evidence="10">The sequence shown here is derived from an EMBL/GenBank/DDBJ whole genome shotgun (WGS) entry which is preliminary data.</text>
</comment>
<keyword evidence="11" id="KW-1185">Reference proteome</keyword>
<keyword evidence="5 7" id="KW-0862">Zinc</keyword>
<dbReference type="CDD" id="cd05674">
    <property type="entry name" value="M20_yscS"/>
    <property type="match status" value="1"/>
</dbReference>
<keyword evidence="2" id="KW-0645">Protease</keyword>
<evidence type="ECO:0000256" key="1">
    <source>
        <dbReference type="ARBA" id="ARBA00006247"/>
    </source>
</evidence>
<keyword evidence="4" id="KW-0378">Hydrolase</keyword>
<feature type="active site" description="Proton acceptor" evidence="6">
    <location>
        <position position="229"/>
    </location>
</feature>
<sequence>MDEKQLPQPVAGAGVGSTAPASQRSWKRPLAAAAILCCYMLSRCTLLMEKDEHVAMRSPVQCPAQPPSLPSASIPFVEPHGHVERWSRSVTYPTISYDDFGSPGNDTRYDTFPPFYAYLRNTFPAVHATLAHETVNGYGNLYTWAGSDDKLKPLILMAHNDVVPVPAETVGRWEYAPFSGHVDEQGWVHGRGAGDCKNLLLSVYEVVESLIHAGFKPRRSVILAFGFDEEISGPQGAKHIAARLLEKYGKDSAIAILDEGGVMDLGLGKEDGVAFALPAVKEKGYFDVKVSVETAGGHSSIPQPHTSIGYLAKLIERIEAHPHSPHLALENPVTAHLQCLVEHAPHSLDKPLLHRLQDASRWDEAAEMIAERDVAQRYLFQTSQAVDLIQGGVKVNALPEVASAVVNQRIDVASSVAEMKQHLNALIRPYAERLGMRFVGFDEEEKEDASQHAASDIKGTVKLELFGSPLDPAPSTPTEGQVWDTLAGTLKGLFGDHLIVSPHLMTGNTDTRHYWDLTNNIYRFEAHDASLVRDIHTVNERVHKDAHVQTMSFLHQFIQQLDNLNE</sequence>
<proteinExistence type="inferred from homology"/>
<keyword evidence="3 7" id="KW-0479">Metal-binding</keyword>
<comment type="similarity">
    <text evidence="1">Belongs to the peptidase M20A family.</text>
</comment>
<dbReference type="GO" id="GO:0046872">
    <property type="term" value="F:metal ion binding"/>
    <property type="evidence" value="ECO:0007669"/>
    <property type="project" value="UniProtKB-KW"/>
</dbReference>
<feature type="binding site" evidence="7">
    <location>
        <position position="258"/>
    </location>
    <ligand>
        <name>Zn(2+)</name>
        <dbReference type="ChEBI" id="CHEBI:29105"/>
        <label>2</label>
    </ligand>
</feature>
<evidence type="ECO:0000256" key="2">
    <source>
        <dbReference type="ARBA" id="ARBA00022670"/>
    </source>
</evidence>
<evidence type="ECO:0000313" key="10">
    <source>
        <dbReference type="EMBL" id="TIA89132.1"/>
    </source>
</evidence>
<dbReference type="InterPro" id="IPR002933">
    <property type="entry name" value="Peptidase_M20"/>
</dbReference>
<dbReference type="GO" id="GO:0004181">
    <property type="term" value="F:metallocarboxypeptidase activity"/>
    <property type="evidence" value="ECO:0007669"/>
    <property type="project" value="InterPro"/>
</dbReference>
<evidence type="ECO:0000256" key="7">
    <source>
        <dbReference type="PIRSR" id="PIRSR037217-2"/>
    </source>
</evidence>
<dbReference type="InterPro" id="IPR047177">
    <property type="entry name" value="Pept_M20A"/>
</dbReference>
<dbReference type="Gene3D" id="3.30.70.360">
    <property type="match status" value="1"/>
</dbReference>
<dbReference type="FunFam" id="3.40.630.10:FF:000027">
    <property type="entry name" value="N-fatty-acyl-amino acid synthase/hydrolase PM20D1"/>
    <property type="match status" value="1"/>
</dbReference>
<evidence type="ECO:0000313" key="11">
    <source>
        <dbReference type="Proteomes" id="UP000310189"/>
    </source>
</evidence>
<dbReference type="PANTHER" id="PTHR45962">
    <property type="entry name" value="N-FATTY-ACYL-AMINO ACID SYNTHASE/HYDROLASE PM20D1"/>
    <property type="match status" value="1"/>
</dbReference>
<accession>A0A4T0FL39</accession>
<feature type="active site" evidence="6">
    <location>
        <position position="161"/>
    </location>
</feature>
<name>A0A4T0FL39_9BASI</name>
<dbReference type="PIRSF" id="PIRSF037217">
    <property type="entry name" value="Carboxypeptidase_S"/>
    <property type="match status" value="1"/>
</dbReference>
<feature type="domain" description="Peptidase M20 dimerisation" evidence="9">
    <location>
        <begin position="281"/>
        <end position="431"/>
    </location>
</feature>
<evidence type="ECO:0000256" key="8">
    <source>
        <dbReference type="SAM" id="MobiDB-lite"/>
    </source>
</evidence>
<dbReference type="SUPFAM" id="SSF55031">
    <property type="entry name" value="Bacterial exopeptidase dimerisation domain"/>
    <property type="match status" value="1"/>
</dbReference>
<reference evidence="10 11" key="1">
    <citation type="submission" date="2019-03" db="EMBL/GenBank/DDBJ databases">
        <title>Sequencing 23 genomes of Wallemia ichthyophaga.</title>
        <authorList>
            <person name="Gostincar C."/>
        </authorList>
    </citation>
    <scope>NUCLEOTIDE SEQUENCE [LARGE SCALE GENOMIC DNA]</scope>
    <source>
        <strain evidence="10 11">EXF-5753</strain>
    </source>
</reference>